<evidence type="ECO:0000313" key="1">
    <source>
        <dbReference type="EMBL" id="TRM65564.1"/>
    </source>
</evidence>
<gene>
    <name evidence="1" type="ORF">BD626DRAFT_489156</name>
</gene>
<proteinExistence type="predicted"/>
<reference evidence="1 2" key="1">
    <citation type="journal article" date="2019" name="New Phytol.">
        <title>Comparative genomics reveals unique wood-decay strategies and fruiting body development in the Schizophyllaceae.</title>
        <authorList>
            <person name="Almasi E."/>
            <person name="Sahu N."/>
            <person name="Krizsan K."/>
            <person name="Balint B."/>
            <person name="Kovacs G.M."/>
            <person name="Kiss B."/>
            <person name="Cseklye J."/>
            <person name="Drula E."/>
            <person name="Henrissat B."/>
            <person name="Nagy I."/>
            <person name="Chovatia M."/>
            <person name="Adam C."/>
            <person name="LaButti K."/>
            <person name="Lipzen A."/>
            <person name="Riley R."/>
            <person name="Grigoriev I.V."/>
            <person name="Nagy L.G."/>
        </authorList>
    </citation>
    <scope>NUCLEOTIDE SEQUENCE [LARGE SCALE GENOMIC DNA]</scope>
    <source>
        <strain evidence="1 2">NL-1724</strain>
    </source>
</reference>
<organism evidence="1 2">
    <name type="scientific">Schizophyllum amplum</name>
    <dbReference type="NCBI Taxonomy" id="97359"/>
    <lineage>
        <taxon>Eukaryota</taxon>
        <taxon>Fungi</taxon>
        <taxon>Dikarya</taxon>
        <taxon>Basidiomycota</taxon>
        <taxon>Agaricomycotina</taxon>
        <taxon>Agaricomycetes</taxon>
        <taxon>Agaricomycetidae</taxon>
        <taxon>Agaricales</taxon>
        <taxon>Schizophyllaceae</taxon>
        <taxon>Schizophyllum</taxon>
    </lineage>
</organism>
<dbReference type="Proteomes" id="UP000320762">
    <property type="component" value="Unassembled WGS sequence"/>
</dbReference>
<accession>A0A550CLD6</accession>
<dbReference type="AlphaFoldDB" id="A0A550CLD6"/>
<dbReference type="PANTHER" id="PTHR35606">
    <property type="entry name" value="CELLULOSE-BINDING FAMILY II PROTEIN"/>
    <property type="match status" value="1"/>
</dbReference>
<dbReference type="EMBL" id="VDMD01000005">
    <property type="protein sequence ID" value="TRM65564.1"/>
    <property type="molecule type" value="Genomic_DNA"/>
</dbReference>
<keyword evidence="2" id="KW-1185">Reference proteome</keyword>
<comment type="caution">
    <text evidence="1">The sequence shown here is derived from an EMBL/GenBank/DDBJ whole genome shotgun (WGS) entry which is preliminary data.</text>
</comment>
<protein>
    <submittedName>
        <fullName evidence="1">Uncharacterized protein</fullName>
    </submittedName>
</protein>
<dbReference type="PANTHER" id="PTHR35606:SF4">
    <property type="entry name" value="CELLULOSE-BINDING FAMILY II PROTEIN"/>
    <property type="match status" value="1"/>
</dbReference>
<sequence length="397" mass="43865">MAETRMTAREEPPRAAIASLFTGIFPAATSVHRPSLPIHSFSQARGPHIIRVVSTRPSLLLPRTPVLTVSCSDTILSSFFPASYLTMYRHFFLLAAIASLASETLAAPAAGISAQTARDVLTRRAPNADAIKPHSRRVIEPTTWDPPANLTTPLEEVWQHELDTYSDALGFMNYGYDQVIANNGKINYCVRWESTQVSTAADRATIAEALNRSVGKWMKWLYGYDDFPYTDVPVTVTGWAVSDRALLEGDTSGFTVYTDTDADGIPQCAESCGRFFHQDNDYSGCAVGADGHYDMSLWLTDGMGEAGTGGDWGQRVSTEYFLETMNDDSVHIVLHELGHTFALDDFYDWTPTGITNFIMLAGSSMVITDFDGWMLRDWWTNLKGRYDLSSVSNATDV</sequence>
<dbReference type="OrthoDB" id="94998at2759"/>
<evidence type="ECO:0000313" key="2">
    <source>
        <dbReference type="Proteomes" id="UP000320762"/>
    </source>
</evidence>
<name>A0A550CLD6_9AGAR</name>